<accession>A0A1M5YHF0</accession>
<evidence type="ECO:0000256" key="2">
    <source>
        <dbReference type="SAM" id="Phobius"/>
    </source>
</evidence>
<dbReference type="OrthoDB" id="1749038at2"/>
<keyword evidence="2" id="KW-1133">Transmembrane helix</keyword>
<feature type="domain" description="Mobile element protein CD1107-like" evidence="4">
    <location>
        <begin position="139"/>
        <end position="199"/>
    </location>
</feature>
<feature type="transmembrane region" description="Helical" evidence="2">
    <location>
        <begin position="226"/>
        <end position="244"/>
    </location>
</feature>
<name>A0A1M5YHF0_9FIRM</name>
<feature type="region of interest" description="Disordered" evidence="1">
    <location>
        <begin position="196"/>
        <end position="219"/>
    </location>
</feature>
<keyword evidence="2" id="KW-0472">Membrane</keyword>
<dbReference type="InterPro" id="IPR025376">
    <property type="entry name" value="CD1107-like_dom"/>
</dbReference>
<proteinExistence type="predicted"/>
<sequence>MNRYIKSVLTLCIVMVLVLLNNTHVFANDDHIAKKSYFSDIIYASDIIGDEKPDESIEIYREEGTISNPQIKEPSNNWSQETNTIRSNNGFDVSLVMGGNMDAINPLATKQYIARADMTENVGEDGKEFEMKLDGEENSTSKQTRQFITFTTNSGKTFHLIVDHEKASQNVFLLTEVGEQDLLNMIEGEKSNINVKPVVEEPKEEEPKEEENKEIEEKPKEKNKSSFIFVLLILGIVGGGGYYFKIYKPSHEDFEDEYDEDEMEYEDEYDEEFEEGNEENRY</sequence>
<gene>
    <name evidence="5" type="ORF">SAMN02745180_02176</name>
</gene>
<dbReference type="AlphaFoldDB" id="A0A1M5YHF0"/>
<evidence type="ECO:0000256" key="3">
    <source>
        <dbReference type="SAM" id="SignalP"/>
    </source>
</evidence>
<dbReference type="RefSeq" id="WP_159429105.1">
    <property type="nucleotide sequence ID" value="NZ_FQXR01000011.1"/>
</dbReference>
<feature type="domain" description="Mobile element protein CD1107-like" evidence="4">
    <location>
        <begin position="202"/>
        <end position="251"/>
    </location>
</feature>
<evidence type="ECO:0000313" key="5">
    <source>
        <dbReference type="EMBL" id="SHI10933.1"/>
    </source>
</evidence>
<evidence type="ECO:0000313" key="6">
    <source>
        <dbReference type="Proteomes" id="UP000184389"/>
    </source>
</evidence>
<organism evidence="5 6">
    <name type="scientific">Sporanaerobacter acetigenes DSM 13106</name>
    <dbReference type="NCBI Taxonomy" id="1123281"/>
    <lineage>
        <taxon>Bacteria</taxon>
        <taxon>Bacillati</taxon>
        <taxon>Bacillota</taxon>
        <taxon>Tissierellia</taxon>
        <taxon>Tissierellales</taxon>
        <taxon>Sporanaerobacteraceae</taxon>
        <taxon>Sporanaerobacter</taxon>
    </lineage>
</organism>
<reference evidence="5 6" key="1">
    <citation type="submission" date="2016-11" db="EMBL/GenBank/DDBJ databases">
        <authorList>
            <person name="Jaros S."/>
            <person name="Januszkiewicz K."/>
            <person name="Wedrychowicz H."/>
        </authorList>
    </citation>
    <scope>NUCLEOTIDE SEQUENCE [LARGE SCALE GENOMIC DNA]</scope>
    <source>
        <strain evidence="5 6">DSM 13106</strain>
    </source>
</reference>
<dbReference type="Proteomes" id="UP000184389">
    <property type="component" value="Unassembled WGS sequence"/>
</dbReference>
<keyword evidence="2" id="KW-0812">Transmembrane</keyword>
<evidence type="ECO:0000256" key="1">
    <source>
        <dbReference type="SAM" id="MobiDB-lite"/>
    </source>
</evidence>
<feature type="compositionally biased region" description="Acidic residues" evidence="1">
    <location>
        <begin position="202"/>
        <end position="214"/>
    </location>
</feature>
<feature type="chain" id="PRO_5013382292" description="Mobile element protein CD1107-like domain-containing protein" evidence="3">
    <location>
        <begin position="28"/>
        <end position="282"/>
    </location>
</feature>
<feature type="signal peptide" evidence="3">
    <location>
        <begin position="1"/>
        <end position="27"/>
    </location>
</feature>
<evidence type="ECO:0000259" key="4">
    <source>
        <dbReference type="Pfam" id="PF14283"/>
    </source>
</evidence>
<dbReference type="EMBL" id="FQXR01000011">
    <property type="protein sequence ID" value="SHI10933.1"/>
    <property type="molecule type" value="Genomic_DNA"/>
</dbReference>
<dbReference type="Pfam" id="PF14283">
    <property type="entry name" value="CD1107-like"/>
    <property type="match status" value="2"/>
</dbReference>
<protein>
    <recommendedName>
        <fullName evidence="4">Mobile element protein CD1107-like domain-containing protein</fullName>
    </recommendedName>
</protein>
<feature type="region of interest" description="Disordered" evidence="1">
    <location>
        <begin position="255"/>
        <end position="282"/>
    </location>
</feature>
<keyword evidence="6" id="KW-1185">Reference proteome</keyword>
<keyword evidence="3" id="KW-0732">Signal</keyword>
<dbReference type="STRING" id="1123281.SAMN02745180_02176"/>